<evidence type="ECO:0000313" key="3">
    <source>
        <dbReference type="EMBL" id="CAD5935204.1"/>
    </source>
</evidence>
<feature type="transmembrane region" description="Helical" evidence="1">
    <location>
        <begin position="64"/>
        <end position="84"/>
    </location>
</feature>
<dbReference type="InterPro" id="IPR029024">
    <property type="entry name" value="TerB-like"/>
</dbReference>
<feature type="transmembrane region" description="Helical" evidence="1">
    <location>
        <begin position="12"/>
        <end position="35"/>
    </location>
</feature>
<protein>
    <recommendedName>
        <fullName evidence="2">Co-chaperone DjlA N-terminal domain-containing protein</fullName>
    </recommendedName>
</protein>
<evidence type="ECO:0000256" key="1">
    <source>
        <dbReference type="SAM" id="Phobius"/>
    </source>
</evidence>
<dbReference type="Pfam" id="PF05099">
    <property type="entry name" value="TerB"/>
    <property type="match status" value="1"/>
</dbReference>
<dbReference type="SUPFAM" id="SSF158682">
    <property type="entry name" value="TerB-like"/>
    <property type="match status" value="1"/>
</dbReference>
<dbReference type="KEGG" id="ppsu:NO713_01548"/>
<proteinExistence type="predicted"/>
<dbReference type="CDD" id="cd07177">
    <property type="entry name" value="terB_like"/>
    <property type="match status" value="1"/>
</dbReference>
<feature type="domain" description="Co-chaperone DjlA N-terminal" evidence="2">
    <location>
        <begin position="327"/>
        <end position="443"/>
    </location>
</feature>
<keyword evidence="1" id="KW-0812">Transmembrane</keyword>
<evidence type="ECO:0000259" key="2">
    <source>
        <dbReference type="Pfam" id="PF05099"/>
    </source>
</evidence>
<reference evidence="3" key="1">
    <citation type="submission" date="2020-09" db="EMBL/GenBank/DDBJ databases">
        <authorList>
            <person name="Blom J."/>
        </authorList>
    </citation>
    <scope>NUCLEOTIDE SEQUENCE</scope>
    <source>
        <strain evidence="3">No.713</strain>
    </source>
</reference>
<dbReference type="AlphaFoldDB" id="A0A9W4CXN9"/>
<sequence>MPLFLPLVLNLSVPILGSIFSIIIPLATNILAFTISRIPKIPSYIKLLTILWKDSSPDALGWRYLNACFLLLGSILSFMAYSLVPGTAIPIISVVTVPVASMLSIVIALTSLDFIFNLNGEYYRKKLQAEAHYAGVEDLFNDINDLHKILGNSWNKVQNSIKDFSEKLQQERKNNPQNFSNFEEAVNYQVQGLTLFLDKQSLPEKQQVDPDKLRQIVTDSFDSWIKDIANVSAGLGIGSLAGVGAASAASSVFVQAGIWTGIQSFFGLSTGGIVVSATTYGLLTVAAPIGIGALATVGILSGLATLKNKEESAKMSAFLGDILICSLPMAWADGHLDEQEKDTLQRLIVCSGMQDKDKNRVLESMKKRATFDEVFETTLLFDEPHRQEYCKQSPKEQLKHRLLLKTAWELAISDGVIVPEEVKLHDRMARKLCIPLEDAEELRRIMNLSSGAIIYEMVDGFPYRKRRDIRNRYLSPGCKLSYPSSVTLRNQQVIKSRVIHWENKIEID</sequence>
<dbReference type="InterPro" id="IPR007791">
    <property type="entry name" value="DjlA_N"/>
</dbReference>
<evidence type="ECO:0000313" key="4">
    <source>
        <dbReference type="Proteomes" id="UP001153719"/>
    </source>
</evidence>
<gene>
    <name evidence="3" type="ORF">NO713_01548</name>
</gene>
<dbReference type="Proteomes" id="UP001153719">
    <property type="component" value="Chromosome"/>
</dbReference>
<feature type="transmembrane region" description="Helical" evidence="1">
    <location>
        <begin position="282"/>
        <end position="306"/>
    </location>
</feature>
<dbReference type="EMBL" id="LR882967">
    <property type="protein sequence ID" value="CAD5935204.1"/>
    <property type="molecule type" value="Genomic_DNA"/>
</dbReference>
<keyword evidence="4" id="KW-1185">Reference proteome</keyword>
<keyword evidence="1" id="KW-0472">Membrane</keyword>
<dbReference type="Gene3D" id="1.10.3680.10">
    <property type="entry name" value="TerB-like"/>
    <property type="match status" value="1"/>
</dbReference>
<feature type="transmembrane region" description="Helical" evidence="1">
    <location>
        <begin position="235"/>
        <end position="262"/>
    </location>
</feature>
<name>A0A9W4CXN9_9CYAN</name>
<feature type="transmembrane region" description="Helical" evidence="1">
    <location>
        <begin position="90"/>
        <end position="116"/>
    </location>
</feature>
<organism evidence="3 4">
    <name type="scientific">Planktothrix pseudagardhii</name>
    <dbReference type="NCBI Taxonomy" id="132604"/>
    <lineage>
        <taxon>Bacteria</taxon>
        <taxon>Bacillati</taxon>
        <taxon>Cyanobacteriota</taxon>
        <taxon>Cyanophyceae</taxon>
        <taxon>Oscillatoriophycideae</taxon>
        <taxon>Oscillatoriales</taxon>
        <taxon>Microcoleaceae</taxon>
        <taxon>Planktothrix</taxon>
    </lineage>
</organism>
<keyword evidence="1" id="KW-1133">Transmembrane helix</keyword>
<accession>A0A9W4CXN9</accession>